<protein>
    <submittedName>
        <fullName evidence="1">Uncharacterized protein</fullName>
    </submittedName>
</protein>
<dbReference type="EMBL" id="JXAK01000026">
    <property type="protein sequence ID" value="KIL40108.1"/>
    <property type="molecule type" value="Genomic_DNA"/>
</dbReference>
<evidence type="ECO:0000313" key="1">
    <source>
        <dbReference type="EMBL" id="KIL40108.1"/>
    </source>
</evidence>
<proteinExistence type="predicted"/>
<evidence type="ECO:0000313" key="2">
    <source>
        <dbReference type="Proteomes" id="UP000031967"/>
    </source>
</evidence>
<keyword evidence="2" id="KW-1185">Reference proteome</keyword>
<reference evidence="1 2" key="1">
    <citation type="submission" date="2014-12" db="EMBL/GenBank/DDBJ databases">
        <title>Draft genome sequence of Paenibacillus kamchatkensis strain B-2647.</title>
        <authorList>
            <person name="Karlyshev A.V."/>
            <person name="Kudryashova E.B."/>
        </authorList>
    </citation>
    <scope>NUCLEOTIDE SEQUENCE [LARGE SCALE GENOMIC DNA]</scope>
    <source>
        <strain evidence="1 2">VKM B-2647</strain>
    </source>
</reference>
<accession>A0ABR5AGC8</accession>
<organism evidence="1 2">
    <name type="scientific">Gordoniibacillus kamchatkensis</name>
    <dbReference type="NCBI Taxonomy" id="1590651"/>
    <lineage>
        <taxon>Bacteria</taxon>
        <taxon>Bacillati</taxon>
        <taxon>Bacillota</taxon>
        <taxon>Bacilli</taxon>
        <taxon>Bacillales</taxon>
        <taxon>Paenibacillaceae</taxon>
        <taxon>Gordoniibacillus</taxon>
    </lineage>
</organism>
<dbReference type="RefSeq" id="WP_041048469.1">
    <property type="nucleotide sequence ID" value="NZ_JXAK01000026.1"/>
</dbReference>
<name>A0ABR5AGC8_9BACL</name>
<comment type="caution">
    <text evidence="1">The sequence shown here is derived from an EMBL/GenBank/DDBJ whole genome shotgun (WGS) entry which is preliminary data.</text>
</comment>
<dbReference type="Proteomes" id="UP000031967">
    <property type="component" value="Unassembled WGS sequence"/>
</dbReference>
<gene>
    <name evidence="1" type="ORF">SD70_15625</name>
</gene>
<sequence>MSFDGSPLIFLNGVSIGTMVTIQFDGGGVAGVWRGRFQGFDGRGNALFTRLTSFTTGRVLPGITRIPIHRINAVSV</sequence>